<proteinExistence type="predicted"/>
<gene>
    <name evidence="2" type="ORF">QR680_009696</name>
</gene>
<reference evidence="2" key="1">
    <citation type="submission" date="2023-06" db="EMBL/GenBank/DDBJ databases">
        <title>Genomic analysis of the entomopathogenic nematode Steinernema hermaphroditum.</title>
        <authorList>
            <person name="Schwarz E.M."/>
            <person name="Heppert J.K."/>
            <person name="Baniya A."/>
            <person name="Schwartz H.T."/>
            <person name="Tan C.-H."/>
            <person name="Antoshechkin I."/>
            <person name="Sternberg P.W."/>
            <person name="Goodrich-Blair H."/>
            <person name="Dillman A.R."/>
        </authorList>
    </citation>
    <scope>NUCLEOTIDE SEQUENCE</scope>
    <source>
        <strain evidence="2">PS9179</strain>
        <tissue evidence="2">Whole animal</tissue>
    </source>
</reference>
<keyword evidence="3" id="KW-1185">Reference proteome</keyword>
<organism evidence="2 3">
    <name type="scientific">Steinernema hermaphroditum</name>
    <dbReference type="NCBI Taxonomy" id="289476"/>
    <lineage>
        <taxon>Eukaryota</taxon>
        <taxon>Metazoa</taxon>
        <taxon>Ecdysozoa</taxon>
        <taxon>Nematoda</taxon>
        <taxon>Chromadorea</taxon>
        <taxon>Rhabditida</taxon>
        <taxon>Tylenchina</taxon>
        <taxon>Panagrolaimomorpha</taxon>
        <taxon>Strongyloidoidea</taxon>
        <taxon>Steinernematidae</taxon>
        <taxon>Steinernema</taxon>
    </lineage>
</organism>
<protein>
    <submittedName>
        <fullName evidence="2">Uncharacterized protein</fullName>
    </submittedName>
</protein>
<accession>A0AA39INA5</accession>
<evidence type="ECO:0000256" key="1">
    <source>
        <dbReference type="SAM" id="MobiDB-lite"/>
    </source>
</evidence>
<dbReference type="EMBL" id="JAUCMV010000001">
    <property type="protein sequence ID" value="KAK0426417.1"/>
    <property type="molecule type" value="Genomic_DNA"/>
</dbReference>
<dbReference type="AlphaFoldDB" id="A0AA39INA5"/>
<evidence type="ECO:0000313" key="3">
    <source>
        <dbReference type="Proteomes" id="UP001175271"/>
    </source>
</evidence>
<feature type="compositionally biased region" description="Basic and acidic residues" evidence="1">
    <location>
        <begin position="109"/>
        <end position="133"/>
    </location>
</feature>
<dbReference type="Proteomes" id="UP001175271">
    <property type="component" value="Unassembled WGS sequence"/>
</dbReference>
<comment type="caution">
    <text evidence="2">The sequence shown here is derived from an EMBL/GenBank/DDBJ whole genome shotgun (WGS) entry which is preliminary data.</text>
</comment>
<evidence type="ECO:0000313" key="2">
    <source>
        <dbReference type="EMBL" id="KAK0426417.1"/>
    </source>
</evidence>
<sequence>MSAIVRRRPGWLIAALIRKRQLPEACSSRGRVALFSCVAFRGVIIGASAGLGHSDEQLLPTEPITQTNNPGVVSRAPFSAECSAMDNDGLGRTILSAIRNAPVEFAERILRPQKSLDDATPEPKPELKRRDSDPGPPTTPKVIKDYGG</sequence>
<feature type="region of interest" description="Disordered" evidence="1">
    <location>
        <begin position="109"/>
        <end position="148"/>
    </location>
</feature>
<name>A0AA39INA5_9BILA</name>